<feature type="compositionally biased region" description="Basic residues" evidence="10">
    <location>
        <begin position="25"/>
        <end position="37"/>
    </location>
</feature>
<organism evidence="12 13">
    <name type="scientific">Fraxinus pennsylvanica</name>
    <dbReference type="NCBI Taxonomy" id="56036"/>
    <lineage>
        <taxon>Eukaryota</taxon>
        <taxon>Viridiplantae</taxon>
        <taxon>Streptophyta</taxon>
        <taxon>Embryophyta</taxon>
        <taxon>Tracheophyta</taxon>
        <taxon>Spermatophyta</taxon>
        <taxon>Magnoliopsida</taxon>
        <taxon>eudicotyledons</taxon>
        <taxon>Gunneridae</taxon>
        <taxon>Pentapetalae</taxon>
        <taxon>asterids</taxon>
        <taxon>lamiids</taxon>
        <taxon>Lamiales</taxon>
        <taxon>Oleaceae</taxon>
        <taxon>Oleeae</taxon>
        <taxon>Fraxinus</taxon>
    </lineage>
</organism>
<dbReference type="InterPro" id="IPR050538">
    <property type="entry name" value="MAP_kinase_kinase_kinase"/>
</dbReference>
<proteinExistence type="inferred from homology"/>
<comment type="similarity">
    <text evidence="1">Belongs to the protein kinase superfamily. STE Ser/Thr protein kinase family. MAP kinase kinase kinase subfamily.</text>
</comment>
<evidence type="ECO:0000256" key="4">
    <source>
        <dbReference type="ARBA" id="ARBA00022741"/>
    </source>
</evidence>
<evidence type="ECO:0000313" key="13">
    <source>
        <dbReference type="Proteomes" id="UP000834106"/>
    </source>
</evidence>
<keyword evidence="3" id="KW-0808">Transferase</keyword>
<dbReference type="SMART" id="SM00220">
    <property type="entry name" value="S_TKc"/>
    <property type="match status" value="1"/>
</dbReference>
<comment type="catalytic activity">
    <reaction evidence="7">
        <text>L-threonyl-[protein] + ATP = O-phospho-L-threonyl-[protein] + ADP + H(+)</text>
        <dbReference type="Rhea" id="RHEA:46608"/>
        <dbReference type="Rhea" id="RHEA-COMP:11060"/>
        <dbReference type="Rhea" id="RHEA-COMP:11605"/>
        <dbReference type="ChEBI" id="CHEBI:15378"/>
        <dbReference type="ChEBI" id="CHEBI:30013"/>
        <dbReference type="ChEBI" id="CHEBI:30616"/>
        <dbReference type="ChEBI" id="CHEBI:61977"/>
        <dbReference type="ChEBI" id="CHEBI:456216"/>
        <dbReference type="EC" id="2.7.11.25"/>
    </reaction>
</comment>
<feature type="region of interest" description="Disordered" evidence="10">
    <location>
        <begin position="1"/>
        <end position="184"/>
    </location>
</feature>
<comment type="catalytic activity">
    <reaction evidence="8">
        <text>L-seryl-[protein] + ATP = O-phospho-L-seryl-[protein] + ADP + H(+)</text>
        <dbReference type="Rhea" id="RHEA:17989"/>
        <dbReference type="Rhea" id="RHEA-COMP:9863"/>
        <dbReference type="Rhea" id="RHEA-COMP:11604"/>
        <dbReference type="ChEBI" id="CHEBI:15378"/>
        <dbReference type="ChEBI" id="CHEBI:29999"/>
        <dbReference type="ChEBI" id="CHEBI:30616"/>
        <dbReference type="ChEBI" id="CHEBI:83421"/>
        <dbReference type="ChEBI" id="CHEBI:456216"/>
        <dbReference type="EC" id="2.7.11.25"/>
    </reaction>
</comment>
<keyword evidence="4 9" id="KW-0547">Nucleotide-binding</keyword>
<dbReference type="Gene3D" id="1.10.510.10">
    <property type="entry name" value="Transferase(Phosphotransferase) domain 1"/>
    <property type="match status" value="1"/>
</dbReference>
<dbReference type="PANTHER" id="PTHR48016">
    <property type="entry name" value="MAP KINASE KINASE KINASE SSK2-RELATED-RELATED"/>
    <property type="match status" value="1"/>
</dbReference>
<evidence type="ECO:0000256" key="2">
    <source>
        <dbReference type="ARBA" id="ARBA00012406"/>
    </source>
</evidence>
<evidence type="ECO:0000259" key="11">
    <source>
        <dbReference type="PROSITE" id="PS50011"/>
    </source>
</evidence>
<feature type="compositionally biased region" description="Polar residues" evidence="10">
    <location>
        <begin position="111"/>
        <end position="121"/>
    </location>
</feature>
<dbReference type="InterPro" id="IPR017441">
    <property type="entry name" value="Protein_kinase_ATP_BS"/>
</dbReference>
<dbReference type="GO" id="GO:0005524">
    <property type="term" value="F:ATP binding"/>
    <property type="evidence" value="ECO:0007669"/>
    <property type="project" value="UniProtKB-UniRule"/>
</dbReference>
<evidence type="ECO:0000256" key="3">
    <source>
        <dbReference type="ARBA" id="ARBA00022679"/>
    </source>
</evidence>
<dbReference type="Pfam" id="PF00069">
    <property type="entry name" value="Pkinase"/>
    <property type="match status" value="1"/>
</dbReference>
<feature type="binding site" evidence="9">
    <location>
        <position position="314"/>
    </location>
    <ligand>
        <name>ATP</name>
        <dbReference type="ChEBI" id="CHEBI:30616"/>
    </ligand>
</feature>
<sequence>MRLWSQKSSKEVKNKKKGESFLNTLHRKCIRPGATRRCKSDTISDKASQSREHSQSLSSSTRESCCQSFAEKPQAQTLPLPVGRLPPLEPALSSNDSPASDGSSDSEDSSNIHLLSPQASDCGNRFKSDTASPSKLKQKDQYPINTSRVQHLQTPSHSAFARDVDSSVTIPSRSPNKVYRNEPVMTNGLHPGCSPLPSPRMTLPGPSSKIHNDAITPPYPRTGEPFTELPMVLDDGKQQFHRLPLPPETISNLSPSLLSHSPGISPRIPRSPSRTEITPNLVSRWKKGRLLGRGTYGQVYLGFDCESGEMCAMKEVILLSDDAKSRESAKQLGQEIALLSRLRHPNIVQYYGSEIVDDKLYIYLEYVSGGSIYKILQEYGHLGEAAIRSYAKQILSGLVYLHAKNTVHRDIKGANILVEPNGRVKLADFGMAKHITGPSCPLSFKGSPHWMAPEVIKNSKGCNLAVDIWSLGCTVLEMATTKPPWSQYEGVAAMFKVGNSKELPHIPDYLSNEGNHFVRQCLQRDPTHRPTAAQLLEHPFIRNTPSWGRSSLRSESMKSIPAVPHTIKSLGFGPPRNPPCLGSSEGAVYQTRSPDHFPGFRTDAYVPSNISCPNSPIRSHLLHSRSQQHTHERMSPSSIQRPKAASSSSTPRSGGNDTFPFLHSEQPTHYLHEPMRVIVGLQKPNIFQGLVQAHLSPEGASSENGFLGVERSGGIGDQKEQSYDANFLLADRVSRQLLMNPLRLNPIKDLNPNSPVPGHNNGV</sequence>
<dbReference type="EC" id="2.7.11.25" evidence="2"/>
<feature type="compositionally biased region" description="Polar residues" evidence="10">
    <location>
        <begin position="166"/>
        <end position="175"/>
    </location>
</feature>
<feature type="compositionally biased region" description="Basic and acidic residues" evidence="10">
    <location>
        <begin position="38"/>
        <end position="54"/>
    </location>
</feature>
<name>A0AAD2DKH5_9LAMI</name>
<dbReference type="PANTHER" id="PTHR48016:SF17">
    <property type="entry name" value="MITOGEN-ACTIVATED PROTEIN KINASE KINASE KINASE YODA"/>
    <property type="match status" value="1"/>
</dbReference>
<evidence type="ECO:0000256" key="5">
    <source>
        <dbReference type="ARBA" id="ARBA00022777"/>
    </source>
</evidence>
<feature type="region of interest" description="Disordered" evidence="10">
    <location>
        <begin position="623"/>
        <end position="663"/>
    </location>
</feature>
<dbReference type="FunFam" id="1.10.510.10:FF:000186">
    <property type="entry name" value="Mitogen-activated protein kinase kinase kinase"/>
    <property type="match status" value="1"/>
</dbReference>
<feature type="compositionally biased region" description="Low complexity" evidence="10">
    <location>
        <begin position="55"/>
        <end position="68"/>
    </location>
</feature>
<dbReference type="AlphaFoldDB" id="A0AAD2DKH5"/>
<evidence type="ECO:0000256" key="6">
    <source>
        <dbReference type="ARBA" id="ARBA00022840"/>
    </source>
</evidence>
<dbReference type="Proteomes" id="UP000834106">
    <property type="component" value="Chromosome 2"/>
</dbReference>
<dbReference type="PROSITE" id="PS00107">
    <property type="entry name" value="PROTEIN_KINASE_ATP"/>
    <property type="match status" value="1"/>
</dbReference>
<dbReference type="CDD" id="cd06632">
    <property type="entry name" value="STKc_MEKK1_plant"/>
    <property type="match status" value="1"/>
</dbReference>
<evidence type="ECO:0000256" key="7">
    <source>
        <dbReference type="ARBA" id="ARBA00047559"/>
    </source>
</evidence>
<feature type="compositionally biased region" description="Low complexity" evidence="10">
    <location>
        <begin position="93"/>
        <end position="103"/>
    </location>
</feature>
<evidence type="ECO:0000313" key="12">
    <source>
        <dbReference type="EMBL" id="CAI9755458.1"/>
    </source>
</evidence>
<dbReference type="GO" id="GO:0005737">
    <property type="term" value="C:cytoplasm"/>
    <property type="evidence" value="ECO:0007669"/>
    <property type="project" value="TreeGrafter"/>
</dbReference>
<protein>
    <recommendedName>
        <fullName evidence="2">mitogen-activated protein kinase kinase kinase</fullName>
        <ecNumber evidence="2">2.7.11.25</ecNumber>
    </recommendedName>
</protein>
<keyword evidence="13" id="KW-1185">Reference proteome</keyword>
<feature type="compositionally biased region" description="Polar residues" evidence="10">
    <location>
        <begin position="635"/>
        <end position="656"/>
    </location>
</feature>
<reference evidence="12" key="1">
    <citation type="submission" date="2023-05" db="EMBL/GenBank/DDBJ databases">
        <authorList>
            <person name="Huff M."/>
        </authorList>
    </citation>
    <scope>NUCLEOTIDE SEQUENCE</scope>
</reference>
<dbReference type="InterPro" id="IPR000719">
    <property type="entry name" value="Prot_kinase_dom"/>
</dbReference>
<accession>A0AAD2DKH5</accession>
<evidence type="ECO:0000256" key="1">
    <source>
        <dbReference type="ARBA" id="ARBA00006529"/>
    </source>
</evidence>
<keyword evidence="5" id="KW-0418">Kinase</keyword>
<keyword evidence="6 9" id="KW-0067">ATP-binding</keyword>
<evidence type="ECO:0000256" key="10">
    <source>
        <dbReference type="SAM" id="MobiDB-lite"/>
    </source>
</evidence>
<dbReference type="PROSITE" id="PS50011">
    <property type="entry name" value="PROTEIN_KINASE_DOM"/>
    <property type="match status" value="1"/>
</dbReference>
<dbReference type="InterPro" id="IPR011009">
    <property type="entry name" value="Kinase-like_dom_sf"/>
</dbReference>
<dbReference type="EMBL" id="OU503037">
    <property type="protein sequence ID" value="CAI9755458.1"/>
    <property type="molecule type" value="Genomic_DNA"/>
</dbReference>
<gene>
    <name evidence="12" type="ORF">FPE_LOCUS2889</name>
</gene>
<evidence type="ECO:0000256" key="9">
    <source>
        <dbReference type="PROSITE-ProRule" id="PRU10141"/>
    </source>
</evidence>
<dbReference type="GO" id="GO:0004709">
    <property type="term" value="F:MAP kinase kinase kinase activity"/>
    <property type="evidence" value="ECO:0007669"/>
    <property type="project" value="UniProtKB-EC"/>
</dbReference>
<evidence type="ECO:0000256" key="8">
    <source>
        <dbReference type="ARBA" id="ARBA00048329"/>
    </source>
</evidence>
<feature type="domain" description="Protein kinase" evidence="11">
    <location>
        <begin position="285"/>
        <end position="541"/>
    </location>
</feature>
<feature type="compositionally biased region" description="Polar residues" evidence="10">
    <location>
        <begin position="143"/>
        <end position="157"/>
    </location>
</feature>
<dbReference type="SUPFAM" id="SSF56112">
    <property type="entry name" value="Protein kinase-like (PK-like)"/>
    <property type="match status" value="1"/>
</dbReference>
<feature type="region of interest" description="Disordered" evidence="10">
    <location>
        <begin position="566"/>
        <end position="586"/>
    </location>
</feature>